<sequence length="309" mass="33912">MSLPKLPARAAYLRLNAPLNAPGNNLITLEALNSLRQQLIDYNTPPDENKPLLLPEFGSNVFRQAFKYARKRSTPMRKQYAWVQDTSEWQKRRSSLPKVLVLRSEGPVFSRGYNLKEQEHMSSKELLQIYRRCADVVSLIRQSPIPVVGVIHGLASGPGAQLALTTDLPVAIASAQFQLPGMSVGLPCTLSSVALSRRLGSAFTYRMLALGEPVRADELPPGTVETVADEAALEKRVSEIVEKLAEHSSGQAQAMGKWAYWTQAAMRDPNSDATASRWAAEVTAIHAGTGDAIEGIQAFNDKRVPAWHT</sequence>
<keyword evidence="2" id="KW-1185">Reference proteome</keyword>
<organism evidence="1 2">
    <name type="scientific">Lasiodiplodia mahajangana</name>
    <dbReference type="NCBI Taxonomy" id="1108764"/>
    <lineage>
        <taxon>Eukaryota</taxon>
        <taxon>Fungi</taxon>
        <taxon>Dikarya</taxon>
        <taxon>Ascomycota</taxon>
        <taxon>Pezizomycotina</taxon>
        <taxon>Dothideomycetes</taxon>
        <taxon>Dothideomycetes incertae sedis</taxon>
        <taxon>Botryosphaeriales</taxon>
        <taxon>Botryosphaeriaceae</taxon>
        <taxon>Lasiodiplodia</taxon>
    </lineage>
</organism>
<name>A0ACC2JPH1_9PEZI</name>
<protein>
    <submittedName>
        <fullName evidence="1">Uncharacterized protein</fullName>
    </submittedName>
</protein>
<comment type="caution">
    <text evidence="1">The sequence shown here is derived from an EMBL/GenBank/DDBJ whole genome shotgun (WGS) entry which is preliminary data.</text>
</comment>
<dbReference type="Proteomes" id="UP001153332">
    <property type="component" value="Unassembled WGS sequence"/>
</dbReference>
<evidence type="ECO:0000313" key="1">
    <source>
        <dbReference type="EMBL" id="KAJ8129162.1"/>
    </source>
</evidence>
<accession>A0ACC2JPH1</accession>
<gene>
    <name evidence="1" type="ORF">O1611_g4469</name>
</gene>
<proteinExistence type="predicted"/>
<reference evidence="1" key="1">
    <citation type="submission" date="2022-12" db="EMBL/GenBank/DDBJ databases">
        <title>Genome Sequence of Lasiodiplodia mahajangana.</title>
        <authorList>
            <person name="Buettner E."/>
        </authorList>
    </citation>
    <scope>NUCLEOTIDE SEQUENCE</scope>
    <source>
        <strain evidence="1">VT137</strain>
    </source>
</reference>
<evidence type="ECO:0000313" key="2">
    <source>
        <dbReference type="Proteomes" id="UP001153332"/>
    </source>
</evidence>
<dbReference type="EMBL" id="JAPUUL010000845">
    <property type="protein sequence ID" value="KAJ8129162.1"/>
    <property type="molecule type" value="Genomic_DNA"/>
</dbReference>